<dbReference type="Proteomes" id="UP000075903">
    <property type="component" value="Unassembled WGS sequence"/>
</dbReference>
<feature type="region of interest" description="Disordered" evidence="1">
    <location>
        <begin position="1"/>
        <end position="29"/>
    </location>
</feature>
<evidence type="ECO:0000313" key="3">
    <source>
        <dbReference type="Proteomes" id="UP000075903"/>
    </source>
</evidence>
<evidence type="ECO:0000256" key="1">
    <source>
        <dbReference type="SAM" id="MobiDB-lite"/>
    </source>
</evidence>
<dbReference type="EnsemblMetazoa" id="AMEM000158-RA">
    <property type="protein sequence ID" value="AMEM000158-PA"/>
    <property type="gene ID" value="AMEM000158"/>
</dbReference>
<organism evidence="2 3">
    <name type="scientific">Anopheles merus</name>
    <name type="common">Mosquito</name>
    <dbReference type="NCBI Taxonomy" id="30066"/>
    <lineage>
        <taxon>Eukaryota</taxon>
        <taxon>Metazoa</taxon>
        <taxon>Ecdysozoa</taxon>
        <taxon>Arthropoda</taxon>
        <taxon>Hexapoda</taxon>
        <taxon>Insecta</taxon>
        <taxon>Pterygota</taxon>
        <taxon>Neoptera</taxon>
        <taxon>Endopterygota</taxon>
        <taxon>Diptera</taxon>
        <taxon>Nematocera</taxon>
        <taxon>Culicoidea</taxon>
        <taxon>Culicidae</taxon>
        <taxon>Anophelinae</taxon>
        <taxon>Anopheles</taxon>
    </lineage>
</organism>
<proteinExistence type="predicted"/>
<dbReference type="VEuPathDB" id="VectorBase:AMEM000158"/>
<keyword evidence="3" id="KW-1185">Reference proteome</keyword>
<feature type="compositionally biased region" description="Pro residues" evidence="1">
    <location>
        <begin position="1"/>
        <end position="17"/>
    </location>
</feature>
<sequence length="221" mass="23167">MPPELPGGPSPPGPPFAREPLDISGWAGEGASASDTTSLLLQVIVIIGGSNGRSSEVGFSHCFRNLERREKEGYGEDVESIVDYAVDLLKLIHLGSPPNKPQTFSISSNRNSLGNSNPAFMPPTYRFWCCCRLFPPPASMVASSVWLARWGGGDPGITTTAVRSLVGLGCCITSCGMMRSRGRSGLLRSGVGGWMSIAMIGTPKPAGPSPVGSLSGGEEDE</sequence>
<name>A0A182ULZ2_ANOME</name>
<evidence type="ECO:0000313" key="2">
    <source>
        <dbReference type="EnsemblMetazoa" id="AMEM000158-PA"/>
    </source>
</evidence>
<reference evidence="2" key="1">
    <citation type="submission" date="2020-05" db="UniProtKB">
        <authorList>
            <consortium name="EnsemblMetazoa"/>
        </authorList>
    </citation>
    <scope>IDENTIFICATION</scope>
    <source>
        <strain evidence="2">MAF</strain>
    </source>
</reference>
<protein>
    <submittedName>
        <fullName evidence="2">Uncharacterized protein</fullName>
    </submittedName>
</protein>
<accession>A0A182ULZ2</accession>
<dbReference type="AlphaFoldDB" id="A0A182ULZ2"/>
<feature type="region of interest" description="Disordered" evidence="1">
    <location>
        <begin position="202"/>
        <end position="221"/>
    </location>
</feature>